<feature type="repeat" description="TPR" evidence="1">
    <location>
        <begin position="25"/>
        <end position="58"/>
    </location>
</feature>
<dbReference type="STRING" id="128403.WA1_51330"/>
<dbReference type="AlphaFoldDB" id="A0A139WQ76"/>
<dbReference type="InterPro" id="IPR011990">
    <property type="entry name" value="TPR-like_helical_dom_sf"/>
</dbReference>
<dbReference type="SUPFAM" id="SSF48452">
    <property type="entry name" value="TPR-like"/>
    <property type="match status" value="1"/>
</dbReference>
<dbReference type="Gene3D" id="1.25.40.10">
    <property type="entry name" value="Tetratricopeptide repeat domain"/>
    <property type="match status" value="1"/>
</dbReference>
<dbReference type="PANTHER" id="PTHR47908:SF2">
    <property type="entry name" value="TETRATRICOPEPTIDE REPEAT (TPR)-LIKE SUPERFAMILY PROTEIN"/>
    <property type="match status" value="1"/>
</dbReference>
<dbReference type="EMBL" id="ANNX02000078">
    <property type="protein sequence ID" value="KYC34591.1"/>
    <property type="molecule type" value="Genomic_DNA"/>
</dbReference>
<sequence>MNSSNPIEQELIRCHNVIFSHPHEPKAYVHRGMVHFKLANINESIADFDAAEKLDPRLTPYLWQRGLSYYYAERFALGAKQFEIDLTINSQDVEETVWRYLCIARLYSPAQAQQSLLEVRNDPRQVMRRVYDLYAGNCSVDDVVLAAGSSNDKRESFYSYLYLGLYFEVESQLELARQYMTQAVSHQIDDYMWHLATVHQKLRGWD</sequence>
<dbReference type="PANTHER" id="PTHR47908">
    <property type="match status" value="1"/>
</dbReference>
<keyword evidence="3" id="KW-1185">Reference proteome</keyword>
<accession>A0A139WQ76</accession>
<gene>
    <name evidence="2" type="ORF">WA1_51330</name>
</gene>
<keyword evidence="1" id="KW-0802">TPR repeat</keyword>
<proteinExistence type="predicted"/>
<evidence type="ECO:0000313" key="2">
    <source>
        <dbReference type="EMBL" id="KYC34591.1"/>
    </source>
</evidence>
<dbReference type="SMART" id="SM00028">
    <property type="entry name" value="TPR"/>
    <property type="match status" value="3"/>
</dbReference>
<protein>
    <submittedName>
        <fullName evidence="2">Uncharacterized protein</fullName>
    </submittedName>
</protein>
<evidence type="ECO:0000313" key="3">
    <source>
        <dbReference type="Proteomes" id="UP000076925"/>
    </source>
</evidence>
<dbReference type="PROSITE" id="PS50005">
    <property type="entry name" value="TPR"/>
    <property type="match status" value="1"/>
</dbReference>
<dbReference type="InterPro" id="IPR019734">
    <property type="entry name" value="TPR_rpt"/>
</dbReference>
<comment type="caution">
    <text evidence="2">The sequence shown here is derived from an EMBL/GenBank/DDBJ whole genome shotgun (WGS) entry which is preliminary data.</text>
</comment>
<organism evidence="2 3">
    <name type="scientific">Scytonema hofmannii PCC 7110</name>
    <dbReference type="NCBI Taxonomy" id="128403"/>
    <lineage>
        <taxon>Bacteria</taxon>
        <taxon>Bacillati</taxon>
        <taxon>Cyanobacteriota</taxon>
        <taxon>Cyanophyceae</taxon>
        <taxon>Nostocales</taxon>
        <taxon>Scytonemataceae</taxon>
        <taxon>Scytonema</taxon>
    </lineage>
</organism>
<dbReference type="Proteomes" id="UP000076925">
    <property type="component" value="Unassembled WGS sequence"/>
</dbReference>
<reference evidence="2 3" key="1">
    <citation type="journal article" date="2013" name="Genome Biol. Evol.">
        <title>Genomes of Stigonematalean cyanobacteria (subsection V) and the evolution of oxygenic photosynthesis from prokaryotes to plastids.</title>
        <authorList>
            <person name="Dagan T."/>
            <person name="Roettger M."/>
            <person name="Stucken K."/>
            <person name="Landan G."/>
            <person name="Koch R."/>
            <person name="Major P."/>
            <person name="Gould S.B."/>
            <person name="Goremykin V.V."/>
            <person name="Rippka R."/>
            <person name="Tandeau de Marsac N."/>
            <person name="Gugger M."/>
            <person name="Lockhart P.J."/>
            <person name="Allen J.F."/>
            <person name="Brune I."/>
            <person name="Maus I."/>
            <person name="Puhler A."/>
            <person name="Martin W.F."/>
        </authorList>
    </citation>
    <scope>NUCLEOTIDE SEQUENCE [LARGE SCALE GENOMIC DNA]</scope>
    <source>
        <strain evidence="2 3">PCC 7110</strain>
    </source>
</reference>
<evidence type="ECO:0000256" key="1">
    <source>
        <dbReference type="PROSITE-ProRule" id="PRU00339"/>
    </source>
</evidence>
<name>A0A139WQ76_9CYAN</name>
<dbReference type="RefSeq" id="WP_017740848.1">
    <property type="nucleotide sequence ID" value="NZ_KQ976356.1"/>
</dbReference>
<dbReference type="OrthoDB" id="508824at2"/>